<dbReference type="Proteomes" id="UP001207918">
    <property type="component" value="Unassembled WGS sequence"/>
</dbReference>
<dbReference type="InterPro" id="IPR006001">
    <property type="entry name" value="Therm_gnt_kin"/>
</dbReference>
<evidence type="ECO:0000256" key="5">
    <source>
        <dbReference type="ARBA" id="ARBA00022741"/>
    </source>
</evidence>
<dbReference type="SUPFAM" id="SSF52540">
    <property type="entry name" value="P-loop containing nucleoside triphosphate hydrolases"/>
    <property type="match status" value="1"/>
</dbReference>
<evidence type="ECO:0000313" key="11">
    <source>
        <dbReference type="Proteomes" id="UP001207918"/>
    </source>
</evidence>
<evidence type="ECO:0000256" key="1">
    <source>
        <dbReference type="ARBA" id="ARBA00004761"/>
    </source>
</evidence>
<evidence type="ECO:0000256" key="2">
    <source>
        <dbReference type="ARBA" id="ARBA00008420"/>
    </source>
</evidence>
<dbReference type="PANTHER" id="PTHR43442">
    <property type="entry name" value="GLUCONOKINASE-RELATED"/>
    <property type="match status" value="1"/>
</dbReference>
<proteinExistence type="inferred from homology"/>
<dbReference type="Pfam" id="PF01202">
    <property type="entry name" value="SKI"/>
    <property type="match status" value="1"/>
</dbReference>
<keyword evidence="6 9" id="KW-0418">Kinase</keyword>
<evidence type="ECO:0000256" key="9">
    <source>
        <dbReference type="RuleBase" id="RU363066"/>
    </source>
</evidence>
<comment type="catalytic activity">
    <reaction evidence="8 9">
        <text>D-gluconate + ATP = 6-phospho-D-gluconate + ADP + H(+)</text>
        <dbReference type="Rhea" id="RHEA:19433"/>
        <dbReference type="ChEBI" id="CHEBI:15378"/>
        <dbReference type="ChEBI" id="CHEBI:18391"/>
        <dbReference type="ChEBI" id="CHEBI:30616"/>
        <dbReference type="ChEBI" id="CHEBI:58759"/>
        <dbReference type="ChEBI" id="CHEBI:456216"/>
        <dbReference type="EC" id="2.7.1.12"/>
    </reaction>
</comment>
<keyword evidence="4 9" id="KW-0808">Transferase</keyword>
<dbReference type="NCBIfam" id="TIGR01313">
    <property type="entry name" value="therm_gnt_kin"/>
    <property type="match status" value="1"/>
</dbReference>
<dbReference type="EMBL" id="JAGGJA010000001">
    <property type="protein sequence ID" value="MCW9705626.1"/>
    <property type="molecule type" value="Genomic_DNA"/>
</dbReference>
<comment type="caution">
    <text evidence="10">The sequence shown here is derived from an EMBL/GenBank/DDBJ whole genome shotgun (WGS) entry which is preliminary data.</text>
</comment>
<comment type="similarity">
    <text evidence="2 9">Belongs to the gluconokinase GntK/GntV family.</text>
</comment>
<evidence type="ECO:0000256" key="3">
    <source>
        <dbReference type="ARBA" id="ARBA00012054"/>
    </source>
</evidence>
<organism evidence="10 11">
    <name type="scientific">Fodinibius salsisoli</name>
    <dbReference type="NCBI Taxonomy" id="2820877"/>
    <lineage>
        <taxon>Bacteria</taxon>
        <taxon>Pseudomonadati</taxon>
        <taxon>Balneolota</taxon>
        <taxon>Balneolia</taxon>
        <taxon>Balneolales</taxon>
        <taxon>Balneolaceae</taxon>
        <taxon>Fodinibius</taxon>
    </lineage>
</organism>
<dbReference type="InterPro" id="IPR027417">
    <property type="entry name" value="P-loop_NTPase"/>
</dbReference>
<gene>
    <name evidence="10" type="ORF">J6I44_02105</name>
</gene>
<dbReference type="Gene3D" id="3.40.50.300">
    <property type="entry name" value="P-loop containing nucleotide triphosphate hydrolases"/>
    <property type="match status" value="1"/>
</dbReference>
<evidence type="ECO:0000256" key="6">
    <source>
        <dbReference type="ARBA" id="ARBA00022777"/>
    </source>
</evidence>
<keyword evidence="5 9" id="KW-0547">Nucleotide-binding</keyword>
<comment type="pathway">
    <text evidence="1">Carbohydrate acid metabolism.</text>
</comment>
<keyword evidence="11" id="KW-1185">Reference proteome</keyword>
<protein>
    <recommendedName>
        <fullName evidence="3 9">Gluconokinase</fullName>
        <ecNumber evidence="3 9">2.7.1.12</ecNumber>
    </recommendedName>
</protein>
<accession>A0ABT3PI84</accession>
<reference evidence="10 11" key="1">
    <citation type="submission" date="2021-03" db="EMBL/GenBank/DDBJ databases">
        <title>Aliifodinibius sp. nov., a new bacterium isolated from saline soil.</title>
        <authorList>
            <person name="Galisteo C."/>
            <person name="De La Haba R."/>
            <person name="Sanchez-Porro C."/>
            <person name="Ventosa A."/>
        </authorList>
    </citation>
    <scope>NUCLEOTIDE SEQUENCE [LARGE SCALE GENOMIC DNA]</scope>
    <source>
        <strain evidence="10 11">1BSP15-2V2</strain>
    </source>
</reference>
<evidence type="ECO:0000256" key="7">
    <source>
        <dbReference type="ARBA" id="ARBA00022840"/>
    </source>
</evidence>
<evidence type="ECO:0000256" key="8">
    <source>
        <dbReference type="ARBA" id="ARBA00048090"/>
    </source>
</evidence>
<evidence type="ECO:0000313" key="10">
    <source>
        <dbReference type="EMBL" id="MCW9705626.1"/>
    </source>
</evidence>
<keyword evidence="7 9" id="KW-0067">ATP-binding</keyword>
<name>A0ABT3PI84_9BACT</name>
<sequence>MMVYIMMGVSGAGKTLVGQKLAKRMDLPFFDGDNFHPEANIQKMASGQPLNDNDRRPWLEYLAKNVKEWQQSGGAVLACSALKQKYRATLTSQEEASFIYLKGTLSLIASRLAERSDHFMPEELLQSQFEALEEPREAITVSIDQPPGEIVDDIIAQIQMKEQH</sequence>
<dbReference type="CDD" id="cd02021">
    <property type="entry name" value="GntK"/>
    <property type="match status" value="1"/>
</dbReference>
<evidence type="ECO:0000256" key="4">
    <source>
        <dbReference type="ARBA" id="ARBA00022679"/>
    </source>
</evidence>
<dbReference type="InterPro" id="IPR031322">
    <property type="entry name" value="Shikimate/glucono_kinase"/>
</dbReference>
<dbReference type="EC" id="2.7.1.12" evidence="3 9"/>
<dbReference type="PANTHER" id="PTHR43442:SF3">
    <property type="entry name" value="GLUCONOKINASE-RELATED"/>
    <property type="match status" value="1"/>
</dbReference>